<feature type="transmembrane region" description="Helical" evidence="7">
    <location>
        <begin position="12"/>
        <end position="37"/>
    </location>
</feature>
<reference evidence="9 10" key="1">
    <citation type="submission" date="2023-12" db="EMBL/GenBank/DDBJ databases">
        <title>Description of Novel Strain Fulvimarina sp. 2208YS6-2-32 isolated from Uroteuthis (Photololigo) edulis.</title>
        <authorList>
            <person name="Park J.-S."/>
        </authorList>
    </citation>
    <scope>NUCLEOTIDE SEQUENCE [LARGE SCALE GENOMIC DNA]</scope>
    <source>
        <strain evidence="9 10">2208YS6-2-32</strain>
    </source>
</reference>
<evidence type="ECO:0000259" key="8">
    <source>
        <dbReference type="Pfam" id="PF06808"/>
    </source>
</evidence>
<evidence type="ECO:0000256" key="2">
    <source>
        <dbReference type="ARBA" id="ARBA00022475"/>
    </source>
</evidence>
<protein>
    <recommendedName>
        <fullName evidence="7">TRAP transporter large permease protein</fullName>
    </recommendedName>
</protein>
<evidence type="ECO:0000256" key="3">
    <source>
        <dbReference type="ARBA" id="ARBA00022519"/>
    </source>
</evidence>
<feature type="transmembrane region" description="Helical" evidence="7">
    <location>
        <begin position="57"/>
        <end position="77"/>
    </location>
</feature>
<comment type="subunit">
    <text evidence="7">The complex comprises the extracytoplasmic solute receptor protein and the two transmembrane proteins.</text>
</comment>
<dbReference type="PIRSF" id="PIRSF006066">
    <property type="entry name" value="HI0050"/>
    <property type="match status" value="1"/>
</dbReference>
<evidence type="ECO:0000256" key="5">
    <source>
        <dbReference type="ARBA" id="ARBA00022989"/>
    </source>
</evidence>
<comment type="function">
    <text evidence="7">Part of the tripartite ATP-independent periplasmic (TRAP) transport system.</text>
</comment>
<name>A0ABU5I485_9HYPH</name>
<feature type="domain" description="TRAP C4-dicarboxylate transport system permease DctM subunit" evidence="8">
    <location>
        <begin position="11"/>
        <end position="435"/>
    </location>
</feature>
<feature type="transmembrane region" description="Helical" evidence="7">
    <location>
        <begin position="259"/>
        <end position="278"/>
    </location>
</feature>
<dbReference type="RefSeq" id="WP_322187710.1">
    <property type="nucleotide sequence ID" value="NZ_JAXLPB010000004.1"/>
</dbReference>
<feature type="transmembrane region" description="Helical" evidence="7">
    <location>
        <begin position="374"/>
        <end position="399"/>
    </location>
</feature>
<dbReference type="Pfam" id="PF06808">
    <property type="entry name" value="DctM"/>
    <property type="match status" value="1"/>
</dbReference>
<gene>
    <name evidence="9" type="ORF">U0C82_13685</name>
</gene>
<accession>A0ABU5I485</accession>
<dbReference type="Proteomes" id="UP001294412">
    <property type="component" value="Unassembled WGS sequence"/>
</dbReference>
<evidence type="ECO:0000256" key="6">
    <source>
        <dbReference type="ARBA" id="ARBA00023136"/>
    </source>
</evidence>
<feature type="transmembrane region" description="Helical" evidence="7">
    <location>
        <begin position="332"/>
        <end position="362"/>
    </location>
</feature>
<keyword evidence="7" id="KW-0813">Transport</keyword>
<feature type="transmembrane region" description="Helical" evidence="7">
    <location>
        <begin position="137"/>
        <end position="161"/>
    </location>
</feature>
<dbReference type="InterPro" id="IPR004681">
    <property type="entry name" value="TRAP_DctM"/>
</dbReference>
<feature type="transmembrane region" description="Helical" evidence="7">
    <location>
        <begin position="411"/>
        <end position="432"/>
    </location>
</feature>
<evidence type="ECO:0000313" key="10">
    <source>
        <dbReference type="Proteomes" id="UP001294412"/>
    </source>
</evidence>
<comment type="similarity">
    <text evidence="7">Belongs to the TRAP transporter large permease family.</text>
</comment>
<keyword evidence="4 7" id="KW-0812">Transmembrane</keyword>
<feature type="transmembrane region" description="Helical" evidence="7">
    <location>
        <begin position="84"/>
        <end position="109"/>
    </location>
</feature>
<evidence type="ECO:0000313" key="9">
    <source>
        <dbReference type="EMBL" id="MDY8110189.1"/>
    </source>
</evidence>
<evidence type="ECO:0000256" key="7">
    <source>
        <dbReference type="RuleBase" id="RU369079"/>
    </source>
</evidence>
<dbReference type="PANTHER" id="PTHR33362:SF5">
    <property type="entry name" value="C4-DICARBOXYLATE TRAP TRANSPORTER LARGE PERMEASE PROTEIN DCTM"/>
    <property type="match status" value="1"/>
</dbReference>
<sequence>MFDLDPGTQMVILFFVLLALRVPVAFSLGLSSLYAMWLLGFGLDLVGDLLASGIAKFSLLAIPFFILAGALMGTVGIAERMIRFFRVLIGSLPGGMGVVGTVVCLFWGAVSGSGPASVAAIGPLIIKGMEEDGYPRAFAAALVCTGAALSIVIPPSIGLVIYGVIAETSIAQLFIAAIVPGLFMGLLMIATLPFAGKARHASALAGSGGGLAALAPSPYHGMPYGARVGRSFVDAFWGLLTPVVILGGIYAGIFTPTEAAIVATVYALFVGLFIYRTLTVTTLYAALVEASASSAVVMLVVTFASLFGWVVTVDDLVGKYSGALLAFSDNEWIILAVIMIVVLIAGMFMDAVTIMFITLPIFMPVVDKLDWDPVWFGVVLMVNLAIGLFTPPVGINLFVAANITKMSLERIAVGAVPFLVTSLIGLAIIAAFPQMSHVLLDFME</sequence>
<evidence type="ECO:0000256" key="1">
    <source>
        <dbReference type="ARBA" id="ARBA00004429"/>
    </source>
</evidence>
<dbReference type="NCBIfam" id="TIGR00786">
    <property type="entry name" value="dctM"/>
    <property type="match status" value="1"/>
</dbReference>
<comment type="subcellular location">
    <subcellularLocation>
        <location evidence="1 7">Cell inner membrane</location>
        <topology evidence="1 7">Multi-pass membrane protein</topology>
    </subcellularLocation>
</comment>
<keyword evidence="3 7" id="KW-0997">Cell inner membrane</keyword>
<proteinExistence type="inferred from homology"/>
<feature type="transmembrane region" description="Helical" evidence="7">
    <location>
        <begin position="231"/>
        <end position="253"/>
    </location>
</feature>
<dbReference type="InterPro" id="IPR010656">
    <property type="entry name" value="DctM"/>
</dbReference>
<keyword evidence="6 7" id="KW-0472">Membrane</keyword>
<keyword evidence="5 7" id="KW-1133">Transmembrane helix</keyword>
<comment type="caution">
    <text evidence="9">The sequence shown here is derived from an EMBL/GenBank/DDBJ whole genome shotgun (WGS) entry which is preliminary data.</text>
</comment>
<feature type="transmembrane region" description="Helical" evidence="7">
    <location>
        <begin position="290"/>
        <end position="312"/>
    </location>
</feature>
<keyword evidence="10" id="KW-1185">Reference proteome</keyword>
<dbReference type="PANTHER" id="PTHR33362">
    <property type="entry name" value="SIALIC ACID TRAP TRANSPORTER PERMEASE PROTEIN SIAT-RELATED"/>
    <property type="match status" value="1"/>
</dbReference>
<organism evidence="9 10">
    <name type="scientific">Fulvimarina uroteuthidis</name>
    <dbReference type="NCBI Taxonomy" id="3098149"/>
    <lineage>
        <taxon>Bacteria</taxon>
        <taxon>Pseudomonadati</taxon>
        <taxon>Pseudomonadota</taxon>
        <taxon>Alphaproteobacteria</taxon>
        <taxon>Hyphomicrobiales</taxon>
        <taxon>Aurantimonadaceae</taxon>
        <taxon>Fulvimarina</taxon>
    </lineage>
</organism>
<keyword evidence="2" id="KW-1003">Cell membrane</keyword>
<dbReference type="EMBL" id="JAXLPB010000004">
    <property type="protein sequence ID" value="MDY8110189.1"/>
    <property type="molecule type" value="Genomic_DNA"/>
</dbReference>
<feature type="transmembrane region" description="Helical" evidence="7">
    <location>
        <begin position="173"/>
        <end position="195"/>
    </location>
</feature>
<evidence type="ECO:0000256" key="4">
    <source>
        <dbReference type="ARBA" id="ARBA00022692"/>
    </source>
</evidence>